<feature type="transmembrane region" description="Helical" evidence="6">
    <location>
        <begin position="357"/>
        <end position="376"/>
    </location>
</feature>
<evidence type="ECO:0000256" key="5">
    <source>
        <dbReference type="SAM" id="MobiDB-lite"/>
    </source>
</evidence>
<protein>
    <recommendedName>
        <fullName evidence="7">MARVEL domain-containing protein</fullName>
    </recommendedName>
</protein>
<evidence type="ECO:0000313" key="9">
    <source>
        <dbReference type="Proteomes" id="UP000008068"/>
    </source>
</evidence>
<dbReference type="PANTHER" id="PTHR22776:SF93">
    <property type="entry name" value="MARVEL DOMAIN-CONTAINING PROTEIN"/>
    <property type="match status" value="1"/>
</dbReference>
<dbReference type="Proteomes" id="UP000008068">
    <property type="component" value="Unassembled WGS sequence"/>
</dbReference>
<dbReference type="InterPro" id="IPR050578">
    <property type="entry name" value="MARVEL-CKLF_proteins"/>
</dbReference>
<sequence length="425" mass="47130">MEYPYGAGTVKIIPASAFRDVSLYQQHFPYDYGQEPLGHPINGAYYMGGVYNPAYLHEPYGQNGYIDPTYGDTGQQHQPSHQYPYYGYPNYSHYNYQQSSAYPGAYGPYPGASGAYRPYPQPAPSPPRRSRTAPSRPRSTAPTMGTLGAESRRGHQQQRGVSAEAFDRRQYKAYTGGPAKKPLPMYRKKREPPMVGRYQETDFGGGGGGGMGGMDDRFTPYNRNYYGEVGAGGGGAHRSQQQQTMTLRRLRPFYAPSYTTYPPSTMHPKNALNNRNYPLYARLAAKAVQVILGVAVIGLVLGPMKGNSFHDFVIRTNTEWQGLVLGISVSFSFFSLVLGITSCFASNLHIWKKVDGLLTAAGCFFWLVAGFVEAYFAACYPPNGPRINLVCHRPEWIIACVLAFINFLVFVADFVLSWMNGASML</sequence>
<keyword evidence="9" id="KW-1185">Reference proteome</keyword>
<dbReference type="OMA" id="LHEPYGQ"/>
<name>G0MFF6_CAEBE</name>
<evidence type="ECO:0000256" key="2">
    <source>
        <dbReference type="ARBA" id="ARBA00022692"/>
    </source>
</evidence>
<feature type="transmembrane region" description="Helical" evidence="6">
    <location>
        <begin position="322"/>
        <end position="345"/>
    </location>
</feature>
<dbReference type="InParanoid" id="G0MFF6"/>
<feature type="transmembrane region" description="Helical" evidence="6">
    <location>
        <begin position="396"/>
        <end position="416"/>
    </location>
</feature>
<dbReference type="HOGENOM" id="CLU_053204_0_0_1"/>
<evidence type="ECO:0000256" key="6">
    <source>
        <dbReference type="SAM" id="Phobius"/>
    </source>
</evidence>
<dbReference type="PANTHER" id="PTHR22776">
    <property type="entry name" value="MARVEL-CONTAINING POTENTIAL LIPID RAFT-ASSOCIATED PROTEIN"/>
    <property type="match status" value="1"/>
</dbReference>
<comment type="subcellular location">
    <subcellularLocation>
        <location evidence="1">Membrane</location>
        <topology evidence="1">Multi-pass membrane protein</topology>
    </subcellularLocation>
</comment>
<feature type="region of interest" description="Disordered" evidence="5">
    <location>
        <begin position="113"/>
        <end position="163"/>
    </location>
</feature>
<keyword evidence="3 6" id="KW-1133">Transmembrane helix</keyword>
<dbReference type="EMBL" id="GL379792">
    <property type="protein sequence ID" value="EGT54101.1"/>
    <property type="molecule type" value="Genomic_DNA"/>
</dbReference>
<feature type="domain" description="MARVEL" evidence="7">
    <location>
        <begin position="284"/>
        <end position="416"/>
    </location>
</feature>
<evidence type="ECO:0000256" key="1">
    <source>
        <dbReference type="ARBA" id="ARBA00004141"/>
    </source>
</evidence>
<keyword evidence="2 6" id="KW-0812">Transmembrane</keyword>
<dbReference type="AlphaFoldDB" id="G0MFF6"/>
<organism evidence="9">
    <name type="scientific">Caenorhabditis brenneri</name>
    <name type="common">Nematode worm</name>
    <dbReference type="NCBI Taxonomy" id="135651"/>
    <lineage>
        <taxon>Eukaryota</taxon>
        <taxon>Metazoa</taxon>
        <taxon>Ecdysozoa</taxon>
        <taxon>Nematoda</taxon>
        <taxon>Chromadorea</taxon>
        <taxon>Rhabditida</taxon>
        <taxon>Rhabditina</taxon>
        <taxon>Rhabditomorpha</taxon>
        <taxon>Rhabditoidea</taxon>
        <taxon>Rhabditidae</taxon>
        <taxon>Peloderinae</taxon>
        <taxon>Caenorhabditis</taxon>
    </lineage>
</organism>
<evidence type="ECO:0000313" key="8">
    <source>
        <dbReference type="EMBL" id="EGT54101.1"/>
    </source>
</evidence>
<accession>G0MFF6</accession>
<dbReference type="eggNOG" id="ENOG502S95I">
    <property type="taxonomic scope" value="Eukaryota"/>
</dbReference>
<dbReference type="Pfam" id="PF01284">
    <property type="entry name" value="MARVEL"/>
    <property type="match status" value="1"/>
</dbReference>
<keyword evidence="4 6" id="KW-0472">Membrane</keyword>
<feature type="transmembrane region" description="Helical" evidence="6">
    <location>
        <begin position="283"/>
        <end position="302"/>
    </location>
</feature>
<dbReference type="InterPro" id="IPR008253">
    <property type="entry name" value="Marvel"/>
</dbReference>
<gene>
    <name evidence="8" type="ORF">CAEBREN_01761</name>
</gene>
<reference evidence="9" key="1">
    <citation type="submission" date="2011-07" db="EMBL/GenBank/DDBJ databases">
        <authorList>
            <consortium name="Caenorhabditis brenneri Sequencing and Analysis Consortium"/>
            <person name="Wilson R.K."/>
        </authorList>
    </citation>
    <scope>NUCLEOTIDE SEQUENCE [LARGE SCALE GENOMIC DNA]</scope>
    <source>
        <strain evidence="9">PB2801</strain>
    </source>
</reference>
<evidence type="ECO:0000256" key="3">
    <source>
        <dbReference type="ARBA" id="ARBA00022989"/>
    </source>
</evidence>
<dbReference type="FunCoup" id="G0MFF6">
    <property type="interactions" value="104"/>
</dbReference>
<dbReference type="OrthoDB" id="5801479at2759"/>
<feature type="compositionally biased region" description="Low complexity" evidence="5">
    <location>
        <begin position="132"/>
        <end position="143"/>
    </location>
</feature>
<evidence type="ECO:0000259" key="7">
    <source>
        <dbReference type="Pfam" id="PF01284"/>
    </source>
</evidence>
<evidence type="ECO:0000256" key="4">
    <source>
        <dbReference type="ARBA" id="ARBA00023136"/>
    </source>
</evidence>
<proteinExistence type="predicted"/>
<dbReference type="GO" id="GO:0016020">
    <property type="term" value="C:membrane"/>
    <property type="evidence" value="ECO:0007669"/>
    <property type="project" value="UniProtKB-SubCell"/>
</dbReference>